<evidence type="ECO:0000313" key="1">
    <source>
        <dbReference type="EMBL" id="KAH7035894.1"/>
    </source>
</evidence>
<proteinExistence type="predicted"/>
<sequence length="152" mass="17073">MLDTQSTATDTARSHVSVASCTAKFPKPLQRQAALDQESTPMTTATKIAGEARATVADSCQMSRSLSDTKSRALLRSTLTQPWNHGTLKTPPTMETRRHITDSKHVRFTLRESKSRSYYEYCTIHPPTSVQSTLISWIMYRSFPDARQPSNH</sequence>
<name>A0A9P9BTS3_9PEZI</name>
<dbReference type="Proteomes" id="UP000756346">
    <property type="component" value="Unassembled WGS sequence"/>
</dbReference>
<evidence type="ECO:0000313" key="2">
    <source>
        <dbReference type="Proteomes" id="UP000756346"/>
    </source>
</evidence>
<reference evidence="1" key="1">
    <citation type="journal article" date="2021" name="Nat. Commun.">
        <title>Genetic determinants of endophytism in the Arabidopsis root mycobiome.</title>
        <authorList>
            <person name="Mesny F."/>
            <person name="Miyauchi S."/>
            <person name="Thiergart T."/>
            <person name="Pickel B."/>
            <person name="Atanasova L."/>
            <person name="Karlsson M."/>
            <person name="Huettel B."/>
            <person name="Barry K.W."/>
            <person name="Haridas S."/>
            <person name="Chen C."/>
            <person name="Bauer D."/>
            <person name="Andreopoulos W."/>
            <person name="Pangilinan J."/>
            <person name="LaButti K."/>
            <person name="Riley R."/>
            <person name="Lipzen A."/>
            <person name="Clum A."/>
            <person name="Drula E."/>
            <person name="Henrissat B."/>
            <person name="Kohler A."/>
            <person name="Grigoriev I.V."/>
            <person name="Martin F.M."/>
            <person name="Hacquard S."/>
        </authorList>
    </citation>
    <scope>NUCLEOTIDE SEQUENCE</scope>
    <source>
        <strain evidence="1">MPI-CAGE-CH-0230</strain>
    </source>
</reference>
<protein>
    <submittedName>
        <fullName evidence="1">Uncharacterized protein</fullName>
    </submittedName>
</protein>
<dbReference type="EMBL" id="JAGTJQ010000003">
    <property type="protein sequence ID" value="KAH7035894.1"/>
    <property type="molecule type" value="Genomic_DNA"/>
</dbReference>
<organism evidence="1 2">
    <name type="scientific">Microdochium trichocladiopsis</name>
    <dbReference type="NCBI Taxonomy" id="1682393"/>
    <lineage>
        <taxon>Eukaryota</taxon>
        <taxon>Fungi</taxon>
        <taxon>Dikarya</taxon>
        <taxon>Ascomycota</taxon>
        <taxon>Pezizomycotina</taxon>
        <taxon>Sordariomycetes</taxon>
        <taxon>Xylariomycetidae</taxon>
        <taxon>Xylariales</taxon>
        <taxon>Microdochiaceae</taxon>
        <taxon>Microdochium</taxon>
    </lineage>
</organism>
<dbReference type="AlphaFoldDB" id="A0A9P9BTS3"/>
<dbReference type="GeneID" id="70182940"/>
<gene>
    <name evidence="1" type="ORF">B0I36DRAFT_319316</name>
</gene>
<dbReference type="RefSeq" id="XP_046015987.1">
    <property type="nucleotide sequence ID" value="XM_046153394.1"/>
</dbReference>
<keyword evidence="2" id="KW-1185">Reference proteome</keyword>
<accession>A0A9P9BTS3</accession>
<comment type="caution">
    <text evidence="1">The sequence shown here is derived from an EMBL/GenBank/DDBJ whole genome shotgun (WGS) entry which is preliminary data.</text>
</comment>